<feature type="transmembrane region" description="Helical" evidence="4">
    <location>
        <begin position="24"/>
        <end position="41"/>
    </location>
</feature>
<dbReference type="AlphaFoldDB" id="A0A9N9A5H7"/>
<organism evidence="6 7">
    <name type="scientific">Funneliformis caledonium</name>
    <dbReference type="NCBI Taxonomy" id="1117310"/>
    <lineage>
        <taxon>Eukaryota</taxon>
        <taxon>Fungi</taxon>
        <taxon>Fungi incertae sedis</taxon>
        <taxon>Mucoromycota</taxon>
        <taxon>Glomeromycotina</taxon>
        <taxon>Glomeromycetes</taxon>
        <taxon>Glomerales</taxon>
        <taxon>Glomeraceae</taxon>
        <taxon>Funneliformis</taxon>
    </lineage>
</organism>
<feature type="region of interest" description="Disordered" evidence="3">
    <location>
        <begin position="659"/>
        <end position="738"/>
    </location>
</feature>
<evidence type="ECO:0000256" key="2">
    <source>
        <dbReference type="ARBA" id="ARBA00022737"/>
    </source>
</evidence>
<feature type="transmembrane region" description="Helical" evidence="4">
    <location>
        <begin position="432"/>
        <end position="454"/>
    </location>
</feature>
<keyword evidence="7" id="KW-1185">Reference proteome</keyword>
<dbReference type="Gene3D" id="2.120.10.80">
    <property type="entry name" value="Kelch-type beta propeller"/>
    <property type="match status" value="2"/>
</dbReference>
<reference evidence="6" key="1">
    <citation type="submission" date="2021-06" db="EMBL/GenBank/DDBJ databases">
        <authorList>
            <person name="Kallberg Y."/>
            <person name="Tangrot J."/>
            <person name="Rosling A."/>
        </authorList>
    </citation>
    <scope>NUCLEOTIDE SEQUENCE</scope>
    <source>
        <strain evidence="6">UK204</strain>
    </source>
</reference>
<keyword evidence="4" id="KW-1133">Transmembrane helix</keyword>
<keyword evidence="1" id="KW-0880">Kelch repeat</keyword>
<feature type="region of interest" description="Disordered" evidence="3">
    <location>
        <begin position="463"/>
        <end position="502"/>
    </location>
</feature>
<keyword evidence="2" id="KW-0677">Repeat</keyword>
<dbReference type="EMBL" id="CAJVPQ010000906">
    <property type="protein sequence ID" value="CAG8518773.1"/>
    <property type="molecule type" value="Genomic_DNA"/>
</dbReference>
<dbReference type="SUPFAM" id="SSF117281">
    <property type="entry name" value="Kelch motif"/>
    <property type="match status" value="1"/>
</dbReference>
<feature type="compositionally biased region" description="Polar residues" evidence="3">
    <location>
        <begin position="661"/>
        <end position="673"/>
    </location>
</feature>
<dbReference type="OrthoDB" id="432528at2759"/>
<feature type="region of interest" description="Disordered" evidence="3">
    <location>
        <begin position="400"/>
        <end position="424"/>
    </location>
</feature>
<protein>
    <submittedName>
        <fullName evidence="6">1296_t:CDS:1</fullName>
    </submittedName>
</protein>
<accession>A0A9N9A5H7</accession>
<feature type="compositionally biased region" description="Polar residues" evidence="3">
    <location>
        <begin position="704"/>
        <end position="719"/>
    </location>
</feature>
<feature type="compositionally biased region" description="Polar residues" evidence="3">
    <location>
        <begin position="463"/>
        <end position="475"/>
    </location>
</feature>
<dbReference type="PANTHER" id="PTHR46093:SF18">
    <property type="entry name" value="FIBRONECTIN TYPE-III DOMAIN-CONTAINING PROTEIN"/>
    <property type="match status" value="1"/>
</dbReference>
<gene>
    <name evidence="6" type="ORF">FCALED_LOCUS4588</name>
</gene>
<sequence length="738" mass="78927">MNVEYHKYNNPMQKIVQNIRKRKSCVCIIIGISLFLQYIIISVDAQNQPPTLGRWGHAAVLINNSLYVYGGKIVSNPTVEVLEDVSVNTNVLMSLDITSQFDIKNPPWVLLSSGELSLAFHTCNIGGNQNELLFLFGGEPKEQATNTLYVYNTKEKKWVTTSTPIENSPPRRIDHTMVTRLNDSISYLWGGTPIGDQQRVTALGDLYKLNTIGTISWEKLPDASQIAVGRFQHSATLLNDGKMYIIGGSLSGVTGGEQSTLASITEIPVYDTNAATWTVQNAAGIPPNTRKLHGAVGTADGRIIIYGGVTAKFDQIFDDVAVLKTGGSGLEWSIPQILGDKPPGRYSHTMTMVGSKVIVTYGKVNDFTFGTKLFVLNAKNTDTYTWESTYTPIDLELTNTIPDATRTDPNGTNGGTESNSISENNSGSNLNIIIGASVGGLVLLIIITGLICLVRRRRKKQHSFASTPYDKQQASVPPIAGHAPLHNLNYAPSSLSQGGAGGTTNVTDVTSFTTPFATQNSVAERRNLTPVDQHDSWGSAPSNSSQSQLAHNTPYYATDFLSSSDATAANTKPPSNLRLDSDSNTAPAEFDFNLPPVAPLSINLSSPTEMDTTETTSSSTDEGGGVGGLFNSPLFRTEALSALAGTASAADKTLSLRSVPRLNTSGTPRNSATLSSPPPLSAGGRIRSGTWDGQKNTFEGGITGSNKPTSPIDNSTSDNKPPRGRLFAAKPDSSDDSD</sequence>
<feature type="compositionally biased region" description="Low complexity" evidence="3">
    <location>
        <begin position="605"/>
        <end position="621"/>
    </location>
</feature>
<keyword evidence="4" id="KW-0812">Transmembrane</keyword>
<feature type="domain" description="Attractin/MKLN-like beta-propeller" evidence="5">
    <location>
        <begin position="44"/>
        <end position="312"/>
    </location>
</feature>
<dbReference type="InterPro" id="IPR056737">
    <property type="entry name" value="Beta-prop_ATRN-MKLN-like"/>
</dbReference>
<evidence type="ECO:0000256" key="1">
    <source>
        <dbReference type="ARBA" id="ARBA00022441"/>
    </source>
</evidence>
<dbReference type="PANTHER" id="PTHR46093">
    <property type="entry name" value="ACYL-COA-BINDING DOMAIN-CONTAINING PROTEIN 5"/>
    <property type="match status" value="1"/>
</dbReference>
<name>A0A9N9A5H7_9GLOM</name>
<feature type="region of interest" description="Disordered" evidence="3">
    <location>
        <begin position="566"/>
        <end position="630"/>
    </location>
</feature>
<dbReference type="InterPro" id="IPR015915">
    <property type="entry name" value="Kelch-typ_b-propeller"/>
</dbReference>
<keyword evidence="4" id="KW-0472">Membrane</keyword>
<evidence type="ECO:0000256" key="3">
    <source>
        <dbReference type="SAM" id="MobiDB-lite"/>
    </source>
</evidence>
<dbReference type="Proteomes" id="UP000789570">
    <property type="component" value="Unassembled WGS sequence"/>
</dbReference>
<feature type="compositionally biased region" description="Low complexity" evidence="3">
    <location>
        <begin position="415"/>
        <end position="424"/>
    </location>
</feature>
<evidence type="ECO:0000259" key="5">
    <source>
        <dbReference type="Pfam" id="PF24981"/>
    </source>
</evidence>
<proteinExistence type="predicted"/>
<comment type="caution">
    <text evidence="6">The sequence shown here is derived from an EMBL/GenBank/DDBJ whole genome shotgun (WGS) entry which is preliminary data.</text>
</comment>
<feature type="compositionally biased region" description="Polar residues" evidence="3">
    <location>
        <begin position="400"/>
        <end position="411"/>
    </location>
</feature>
<dbReference type="Pfam" id="PF24981">
    <property type="entry name" value="Beta-prop_ATRN-LZTR1"/>
    <property type="match status" value="1"/>
</dbReference>
<dbReference type="CDD" id="cd12087">
    <property type="entry name" value="TM_EGFR-like"/>
    <property type="match status" value="1"/>
</dbReference>
<evidence type="ECO:0000313" key="6">
    <source>
        <dbReference type="EMBL" id="CAG8518773.1"/>
    </source>
</evidence>
<evidence type="ECO:0000256" key="4">
    <source>
        <dbReference type="SAM" id="Phobius"/>
    </source>
</evidence>
<evidence type="ECO:0000313" key="7">
    <source>
        <dbReference type="Proteomes" id="UP000789570"/>
    </source>
</evidence>